<evidence type="ECO:0000259" key="1">
    <source>
        <dbReference type="SMART" id="SM00849"/>
    </source>
</evidence>
<dbReference type="SUPFAM" id="SSF56281">
    <property type="entry name" value="Metallo-hydrolase/oxidoreductase"/>
    <property type="match status" value="1"/>
</dbReference>
<dbReference type="SMART" id="SM00849">
    <property type="entry name" value="Lactamase_B"/>
    <property type="match status" value="1"/>
</dbReference>
<gene>
    <name evidence="2" type="ORF">A3J61_02190</name>
</gene>
<dbReference type="InterPro" id="IPR052159">
    <property type="entry name" value="Competence_DNA_uptake"/>
</dbReference>
<feature type="domain" description="Metallo-beta-lactamase" evidence="1">
    <location>
        <begin position="40"/>
        <end position="243"/>
    </location>
</feature>
<dbReference type="PANTHER" id="PTHR30619:SF1">
    <property type="entry name" value="RECOMBINATION PROTEIN 2"/>
    <property type="match status" value="1"/>
</dbReference>
<dbReference type="EMBL" id="MFUC01000008">
    <property type="protein sequence ID" value="OGI72295.1"/>
    <property type="molecule type" value="Genomic_DNA"/>
</dbReference>
<dbReference type="CDD" id="cd07731">
    <property type="entry name" value="ComA-like_MBL-fold"/>
    <property type="match status" value="1"/>
</dbReference>
<comment type="caution">
    <text evidence="2">The sequence shown here is derived from an EMBL/GenBank/DDBJ whole genome shotgun (WGS) entry which is preliminary data.</text>
</comment>
<dbReference type="InterPro" id="IPR035681">
    <property type="entry name" value="ComA-like_MBL"/>
</dbReference>
<sequence>MKKRLFWLIAMVIIIAAGAFVYLYKPPQKTLKVYFLDVGQGDAIFIKTPSGTTMLIDAGPKDNVLKPLSKNFLFKKKHIDVLLATHPDADHVAGFVPVMKNYSSDVFIESAYEKDNQILSEIHNLINQKVAQHVIATVDTQINLGDGVEFKILSPNNSELDGDSNNASIVGKLIYGDTSFLLTGDASISNEIRLVKDYPSTGSGQVGLKANVLKLGHHGSRTSSSIEFLESVKPDIAIISAGLNNQYGHPHPEVINRLKNLNIPYILTAKVGTICMQSNGQKVSTCN</sequence>
<evidence type="ECO:0000313" key="3">
    <source>
        <dbReference type="Proteomes" id="UP000179686"/>
    </source>
</evidence>
<dbReference type="Proteomes" id="UP000179686">
    <property type="component" value="Unassembled WGS sequence"/>
</dbReference>
<organism evidence="2 3">
    <name type="scientific">Candidatus Nomurabacteria bacterium RIFCSPHIGHO2_02_FULL_38_15</name>
    <dbReference type="NCBI Taxonomy" id="1801752"/>
    <lineage>
        <taxon>Bacteria</taxon>
        <taxon>Candidatus Nomuraibacteriota</taxon>
    </lineage>
</organism>
<name>A0A1F6VS67_9BACT</name>
<dbReference type="AlphaFoldDB" id="A0A1F6VS67"/>
<protein>
    <recommendedName>
        <fullName evidence="1">Metallo-beta-lactamase domain-containing protein</fullName>
    </recommendedName>
</protein>
<dbReference type="InterPro" id="IPR036866">
    <property type="entry name" value="RibonucZ/Hydroxyglut_hydro"/>
</dbReference>
<reference evidence="2 3" key="1">
    <citation type="journal article" date="2016" name="Nat. Commun.">
        <title>Thousands of microbial genomes shed light on interconnected biogeochemical processes in an aquifer system.</title>
        <authorList>
            <person name="Anantharaman K."/>
            <person name="Brown C.T."/>
            <person name="Hug L.A."/>
            <person name="Sharon I."/>
            <person name="Castelle C.J."/>
            <person name="Probst A.J."/>
            <person name="Thomas B.C."/>
            <person name="Singh A."/>
            <person name="Wilkins M.J."/>
            <person name="Karaoz U."/>
            <person name="Brodie E.L."/>
            <person name="Williams K.H."/>
            <person name="Hubbard S.S."/>
            <person name="Banfield J.F."/>
        </authorList>
    </citation>
    <scope>NUCLEOTIDE SEQUENCE [LARGE SCALE GENOMIC DNA]</scope>
</reference>
<dbReference type="InterPro" id="IPR001279">
    <property type="entry name" value="Metallo-B-lactamas"/>
</dbReference>
<accession>A0A1F6VS67</accession>
<proteinExistence type="predicted"/>
<evidence type="ECO:0000313" key="2">
    <source>
        <dbReference type="EMBL" id="OGI72295.1"/>
    </source>
</evidence>
<dbReference type="Pfam" id="PF00753">
    <property type="entry name" value="Lactamase_B"/>
    <property type="match status" value="1"/>
</dbReference>
<dbReference type="PANTHER" id="PTHR30619">
    <property type="entry name" value="DNA INTERNALIZATION/COMPETENCE PROTEIN COMEC/REC2"/>
    <property type="match status" value="1"/>
</dbReference>
<dbReference type="Gene3D" id="3.60.15.10">
    <property type="entry name" value="Ribonuclease Z/Hydroxyacylglutathione hydrolase-like"/>
    <property type="match status" value="1"/>
</dbReference>
<dbReference type="STRING" id="1801752.A3J61_02190"/>